<organism evidence="2 3">
    <name type="scientific">Lentzea roselyniae</name>
    <dbReference type="NCBI Taxonomy" id="531940"/>
    <lineage>
        <taxon>Bacteria</taxon>
        <taxon>Bacillati</taxon>
        <taxon>Actinomycetota</taxon>
        <taxon>Actinomycetes</taxon>
        <taxon>Pseudonocardiales</taxon>
        <taxon>Pseudonocardiaceae</taxon>
        <taxon>Lentzea</taxon>
    </lineage>
</organism>
<keyword evidence="3" id="KW-1185">Reference proteome</keyword>
<sequence>MCTLPLETREPVAALSPQTWLLSRTGSTTPSTTTSKPLSITAVQHRTHLVFLVADGRNHRDGEAGCPFRPAETAGYLPAGRS</sequence>
<evidence type="ECO:0000256" key="1">
    <source>
        <dbReference type="SAM" id="MobiDB-lite"/>
    </source>
</evidence>
<dbReference type="Proteomes" id="UP001500711">
    <property type="component" value="Unassembled WGS sequence"/>
</dbReference>
<dbReference type="RefSeq" id="WP_346134899.1">
    <property type="nucleotide sequence ID" value="NZ_BAABBE010000027.1"/>
</dbReference>
<accession>A0ABP7C008</accession>
<name>A0ABP7C008_9PSEU</name>
<comment type="caution">
    <text evidence="2">The sequence shown here is derived from an EMBL/GenBank/DDBJ whole genome shotgun (WGS) entry which is preliminary data.</text>
</comment>
<reference evidence="3" key="1">
    <citation type="journal article" date="2019" name="Int. J. Syst. Evol. Microbiol.">
        <title>The Global Catalogue of Microorganisms (GCM) 10K type strain sequencing project: providing services to taxonomists for standard genome sequencing and annotation.</title>
        <authorList>
            <consortium name="The Broad Institute Genomics Platform"/>
            <consortium name="The Broad Institute Genome Sequencing Center for Infectious Disease"/>
            <person name="Wu L."/>
            <person name="Ma J."/>
        </authorList>
    </citation>
    <scope>NUCLEOTIDE SEQUENCE [LARGE SCALE GENOMIC DNA]</scope>
    <source>
        <strain evidence="3">JCM 17494</strain>
    </source>
</reference>
<dbReference type="EMBL" id="BAABBE010000027">
    <property type="protein sequence ID" value="GAA3673208.1"/>
    <property type="molecule type" value="Genomic_DNA"/>
</dbReference>
<gene>
    <name evidence="2" type="ORF">GCM10022267_70010</name>
</gene>
<protein>
    <submittedName>
        <fullName evidence="2">Uncharacterized protein</fullName>
    </submittedName>
</protein>
<evidence type="ECO:0000313" key="2">
    <source>
        <dbReference type="EMBL" id="GAA3673208.1"/>
    </source>
</evidence>
<feature type="region of interest" description="Disordered" evidence="1">
    <location>
        <begin position="61"/>
        <end position="82"/>
    </location>
</feature>
<proteinExistence type="predicted"/>
<evidence type="ECO:0000313" key="3">
    <source>
        <dbReference type="Proteomes" id="UP001500711"/>
    </source>
</evidence>